<sequence>MARISYVDPEDLPAEKRDLLDTLSDADVDDADRGHSLTGGTLNVYRTLGRNVALLEGFRTYGSVVWTNSGLSAHERELVILATSYYAETAYEWHQHVRVALDEGVEPEQILAVSREEPDRLADEYAALVAYVEEFVEGDVADDTHERLAAHYDEAVILGVGMLSGCYLGLARVLQGLQVDLEDEFVGWDLENL</sequence>
<evidence type="ECO:0000313" key="3">
    <source>
        <dbReference type="Proteomes" id="UP000198882"/>
    </source>
</evidence>
<dbReference type="Gene3D" id="1.20.1290.10">
    <property type="entry name" value="AhpD-like"/>
    <property type="match status" value="1"/>
</dbReference>
<keyword evidence="2" id="KW-0575">Peroxidase</keyword>
<keyword evidence="3" id="KW-1185">Reference proteome</keyword>
<dbReference type="InterPro" id="IPR003779">
    <property type="entry name" value="CMD-like"/>
</dbReference>
<dbReference type="EMBL" id="FNFE01000004">
    <property type="protein sequence ID" value="SDK46038.1"/>
    <property type="molecule type" value="Genomic_DNA"/>
</dbReference>
<dbReference type="Proteomes" id="UP000198882">
    <property type="component" value="Unassembled WGS sequence"/>
</dbReference>
<gene>
    <name evidence="2" type="ORF">SAMN04515672_3191</name>
</gene>
<dbReference type="STRING" id="1095776.SAMN04515672_3191"/>
<dbReference type="PANTHER" id="PTHR34846">
    <property type="entry name" value="4-CARBOXYMUCONOLACTONE DECARBOXYLASE FAMILY PROTEIN (AFU_ORTHOLOGUE AFUA_6G11590)"/>
    <property type="match status" value="1"/>
</dbReference>
<accession>A0A1G9C2Z8</accession>
<keyword evidence="2" id="KW-0560">Oxidoreductase</keyword>
<dbReference type="AlphaFoldDB" id="A0A1G9C2Z8"/>
<proteinExistence type="predicted"/>
<dbReference type="SUPFAM" id="SSF69118">
    <property type="entry name" value="AhpD-like"/>
    <property type="match status" value="1"/>
</dbReference>
<dbReference type="PANTHER" id="PTHR34846:SF5">
    <property type="entry name" value="CARBOXYMUCONOLACTONE DECARBOXYLASE-LIKE DOMAIN-CONTAINING PROTEIN"/>
    <property type="match status" value="1"/>
</dbReference>
<reference evidence="3" key="1">
    <citation type="submission" date="2016-10" db="EMBL/GenBank/DDBJ databases">
        <authorList>
            <person name="Varghese N."/>
            <person name="Submissions S."/>
        </authorList>
    </citation>
    <scope>NUCLEOTIDE SEQUENCE [LARGE SCALE GENOMIC DNA]</scope>
    <source>
        <strain evidence="3">B4,CECT 8067,JCM 17497</strain>
    </source>
</reference>
<protein>
    <submittedName>
        <fullName evidence="2">Alkylhydroperoxidase family enzyme, contains CxxC motif</fullName>
    </submittedName>
</protein>
<name>A0A1G9C2Z8_9EURY</name>
<evidence type="ECO:0000313" key="2">
    <source>
        <dbReference type="EMBL" id="SDK46038.1"/>
    </source>
</evidence>
<dbReference type="Pfam" id="PF02627">
    <property type="entry name" value="CMD"/>
    <property type="match status" value="1"/>
</dbReference>
<dbReference type="GO" id="GO:0051920">
    <property type="term" value="F:peroxiredoxin activity"/>
    <property type="evidence" value="ECO:0007669"/>
    <property type="project" value="InterPro"/>
</dbReference>
<dbReference type="InterPro" id="IPR029032">
    <property type="entry name" value="AhpD-like"/>
</dbReference>
<dbReference type="OrthoDB" id="343109at2157"/>
<organism evidence="2 3">
    <name type="scientific">Natronorubrum texcoconense</name>
    <dbReference type="NCBI Taxonomy" id="1095776"/>
    <lineage>
        <taxon>Archaea</taxon>
        <taxon>Methanobacteriati</taxon>
        <taxon>Methanobacteriota</taxon>
        <taxon>Stenosarchaea group</taxon>
        <taxon>Halobacteria</taxon>
        <taxon>Halobacteriales</taxon>
        <taxon>Natrialbaceae</taxon>
        <taxon>Natronorubrum</taxon>
    </lineage>
</organism>
<evidence type="ECO:0000259" key="1">
    <source>
        <dbReference type="Pfam" id="PF02627"/>
    </source>
</evidence>
<feature type="domain" description="Carboxymuconolactone decarboxylase-like" evidence="1">
    <location>
        <begin position="58"/>
        <end position="115"/>
    </location>
</feature>
<dbReference type="RefSeq" id="WP_090308982.1">
    <property type="nucleotide sequence ID" value="NZ_FNFE01000004.1"/>
</dbReference>